<keyword evidence="3" id="KW-1185">Reference proteome</keyword>
<name>A0A166Y0Q1_9PEZI</name>
<feature type="compositionally biased region" description="Basic residues" evidence="1">
    <location>
        <begin position="121"/>
        <end position="135"/>
    </location>
</feature>
<dbReference type="AlphaFoldDB" id="A0A166Y0Q1"/>
<feature type="compositionally biased region" description="Polar residues" evidence="1">
    <location>
        <begin position="1"/>
        <end position="13"/>
    </location>
</feature>
<feature type="non-terminal residue" evidence="2">
    <location>
        <position position="1"/>
    </location>
</feature>
<evidence type="ECO:0000256" key="1">
    <source>
        <dbReference type="SAM" id="MobiDB-lite"/>
    </source>
</evidence>
<evidence type="ECO:0000313" key="2">
    <source>
        <dbReference type="EMBL" id="KZL77152.1"/>
    </source>
</evidence>
<accession>A0A166Y0Q1</accession>
<feature type="region of interest" description="Disordered" evidence="1">
    <location>
        <begin position="1"/>
        <end position="78"/>
    </location>
</feature>
<feature type="compositionally biased region" description="Low complexity" evidence="1">
    <location>
        <begin position="136"/>
        <end position="146"/>
    </location>
</feature>
<protein>
    <submittedName>
        <fullName evidence="2">Uncharacterized protein</fullName>
    </submittedName>
</protein>
<reference evidence="2 3" key="1">
    <citation type="submission" date="2015-06" db="EMBL/GenBank/DDBJ databases">
        <title>Survival trade-offs in plant roots during colonization by closely related pathogenic and mutualistic fungi.</title>
        <authorList>
            <person name="Hacquard S."/>
            <person name="Kracher B."/>
            <person name="Hiruma K."/>
            <person name="Weinman A."/>
            <person name="Muench P."/>
            <person name="Garrido Oter R."/>
            <person name="Ver Loren van Themaat E."/>
            <person name="Dallerey J.-F."/>
            <person name="Damm U."/>
            <person name="Henrissat B."/>
            <person name="Lespinet O."/>
            <person name="Thon M."/>
            <person name="Kemen E."/>
            <person name="McHardy A.C."/>
            <person name="Schulze-Lefert P."/>
            <person name="O'Connell R.J."/>
        </authorList>
    </citation>
    <scope>NUCLEOTIDE SEQUENCE [LARGE SCALE GENOMIC DNA]</scope>
    <source>
        <strain evidence="2 3">0861</strain>
    </source>
</reference>
<comment type="caution">
    <text evidence="2">The sequence shown here is derived from an EMBL/GenBank/DDBJ whole genome shotgun (WGS) entry which is preliminary data.</text>
</comment>
<dbReference type="Proteomes" id="UP000076552">
    <property type="component" value="Unassembled WGS sequence"/>
</dbReference>
<gene>
    <name evidence="2" type="ORF">CT0861_09062</name>
</gene>
<proteinExistence type="predicted"/>
<evidence type="ECO:0000313" key="3">
    <source>
        <dbReference type="Proteomes" id="UP000076552"/>
    </source>
</evidence>
<dbReference type="EMBL" id="LFIV01000009">
    <property type="protein sequence ID" value="KZL77152.1"/>
    <property type="molecule type" value="Genomic_DNA"/>
</dbReference>
<feature type="region of interest" description="Disordered" evidence="1">
    <location>
        <begin position="115"/>
        <end position="169"/>
    </location>
</feature>
<organism evidence="2 3">
    <name type="scientific">Colletotrichum tofieldiae</name>
    <dbReference type="NCBI Taxonomy" id="708197"/>
    <lineage>
        <taxon>Eukaryota</taxon>
        <taxon>Fungi</taxon>
        <taxon>Dikarya</taxon>
        <taxon>Ascomycota</taxon>
        <taxon>Pezizomycotina</taxon>
        <taxon>Sordariomycetes</taxon>
        <taxon>Hypocreomycetidae</taxon>
        <taxon>Glomerellales</taxon>
        <taxon>Glomerellaceae</taxon>
        <taxon>Colletotrichum</taxon>
        <taxon>Colletotrichum spaethianum species complex</taxon>
    </lineage>
</organism>
<sequence length="169" mass="18880">LPHNSNPRLTTPHNHALARYKTSSHTYPHNEKSQCLLRPAEAEPETWPGRPNRPKSPPRTSRHRPSRPLSLRQEEEGAATWPKTAIPMRPVFVRMLRLFLGVTAVAQLIMAGEEPMSSRVPPRKRPPPARPRPRARAPSTTSSPRSARARPPRTRATVLLPRASSGSTT</sequence>